<dbReference type="GO" id="GO:0005524">
    <property type="term" value="F:ATP binding"/>
    <property type="evidence" value="ECO:0007669"/>
    <property type="project" value="UniProtKB-KW"/>
</dbReference>
<dbReference type="Proteomes" id="UP000765509">
    <property type="component" value="Unassembled WGS sequence"/>
</dbReference>
<dbReference type="OrthoDB" id="5599845at2759"/>
<name>A0A9Q3PNT7_9BASI</name>
<dbReference type="InterPro" id="IPR027417">
    <property type="entry name" value="P-loop_NTPase"/>
</dbReference>
<dbReference type="GO" id="GO:0000723">
    <property type="term" value="P:telomere maintenance"/>
    <property type="evidence" value="ECO:0007669"/>
    <property type="project" value="InterPro"/>
</dbReference>
<dbReference type="EC" id="5.6.2.3" evidence="1"/>
<dbReference type="GO" id="GO:0006310">
    <property type="term" value="P:DNA recombination"/>
    <property type="evidence" value="ECO:0007669"/>
    <property type="project" value="UniProtKB-KW"/>
</dbReference>
<comment type="caution">
    <text evidence="3">The sequence shown here is derived from an EMBL/GenBank/DDBJ whole genome shotgun (WGS) entry which is preliminary data.</text>
</comment>
<dbReference type="SUPFAM" id="SSF52540">
    <property type="entry name" value="P-loop containing nucleoside triphosphate hydrolases"/>
    <property type="match status" value="1"/>
</dbReference>
<dbReference type="EMBL" id="AVOT02080318">
    <property type="protein sequence ID" value="MBW0567172.1"/>
    <property type="molecule type" value="Genomic_DNA"/>
</dbReference>
<dbReference type="AlphaFoldDB" id="A0A9Q3PNT7"/>
<evidence type="ECO:0000256" key="1">
    <source>
        <dbReference type="RuleBase" id="RU363044"/>
    </source>
</evidence>
<keyword evidence="1" id="KW-0067">ATP-binding</keyword>
<comment type="similarity">
    <text evidence="1">Belongs to the helicase family.</text>
</comment>
<sequence>MAATLDCQKVGLNINLSNLTTFKSADHRIQAPKDKILEVCNANTLTDEKKRIFEKFKNVIASPSQSLGFLDGPGGSGKTYLLNCILVECEKLKLNVAAVCASGIAALLLFNGTSAHLAFGIPLNVQEDSTCSWLPSDQNAQLLKKLDVIIWDEISMQHRYAVEAVDRSLKDLRKSERPFRGISVLFSGDFRQIFPIVKNGNIYDQAVACLKNSYIWRLLTQYFLTQNLRCEARSGIVSKGANDFAIWLQQLGNGALQQCDIEKVKLSHLKFQFSQSLNSLKQALTTFAYGDLDKVLSRGTRQMVMEYFECRGVVTPLNSSVHDINSLLLE</sequence>
<dbReference type="Pfam" id="PF05970">
    <property type="entry name" value="PIF1"/>
    <property type="match status" value="1"/>
</dbReference>
<proteinExistence type="inferred from homology"/>
<reference evidence="3" key="1">
    <citation type="submission" date="2021-03" db="EMBL/GenBank/DDBJ databases">
        <title>Draft genome sequence of rust myrtle Austropuccinia psidii MF-1, a brazilian biotype.</title>
        <authorList>
            <person name="Quecine M.C."/>
            <person name="Pachon D.M.R."/>
            <person name="Bonatelli M.L."/>
            <person name="Correr F.H."/>
            <person name="Franceschini L.M."/>
            <person name="Leite T.F."/>
            <person name="Margarido G.R.A."/>
            <person name="Almeida C.A."/>
            <person name="Ferrarezi J.A."/>
            <person name="Labate C.A."/>
        </authorList>
    </citation>
    <scope>NUCLEOTIDE SEQUENCE</scope>
    <source>
        <strain evidence="3">MF-1</strain>
    </source>
</reference>
<gene>
    <name evidence="3" type="ORF">O181_106887</name>
</gene>
<keyword evidence="1" id="KW-0234">DNA repair</keyword>
<evidence type="ECO:0000259" key="2">
    <source>
        <dbReference type="Pfam" id="PF05970"/>
    </source>
</evidence>
<comment type="catalytic activity">
    <reaction evidence="1">
        <text>ATP + H2O = ADP + phosphate + H(+)</text>
        <dbReference type="Rhea" id="RHEA:13065"/>
        <dbReference type="ChEBI" id="CHEBI:15377"/>
        <dbReference type="ChEBI" id="CHEBI:15378"/>
        <dbReference type="ChEBI" id="CHEBI:30616"/>
        <dbReference type="ChEBI" id="CHEBI:43474"/>
        <dbReference type="ChEBI" id="CHEBI:456216"/>
        <dbReference type="EC" id="5.6.2.3"/>
    </reaction>
</comment>
<feature type="domain" description="DNA helicase Pif1-like DEAD-box helicase" evidence="2">
    <location>
        <begin position="45"/>
        <end position="258"/>
    </location>
</feature>
<keyword evidence="1" id="KW-0227">DNA damage</keyword>
<dbReference type="GO" id="GO:0043139">
    <property type="term" value="F:5'-3' DNA helicase activity"/>
    <property type="evidence" value="ECO:0007669"/>
    <property type="project" value="UniProtKB-EC"/>
</dbReference>
<dbReference type="Gene3D" id="3.40.50.300">
    <property type="entry name" value="P-loop containing nucleotide triphosphate hydrolases"/>
    <property type="match status" value="1"/>
</dbReference>
<dbReference type="GO" id="GO:0006281">
    <property type="term" value="P:DNA repair"/>
    <property type="evidence" value="ECO:0007669"/>
    <property type="project" value="UniProtKB-KW"/>
</dbReference>
<organism evidence="3 4">
    <name type="scientific">Austropuccinia psidii MF-1</name>
    <dbReference type="NCBI Taxonomy" id="1389203"/>
    <lineage>
        <taxon>Eukaryota</taxon>
        <taxon>Fungi</taxon>
        <taxon>Dikarya</taxon>
        <taxon>Basidiomycota</taxon>
        <taxon>Pucciniomycotina</taxon>
        <taxon>Pucciniomycetes</taxon>
        <taxon>Pucciniales</taxon>
        <taxon>Sphaerophragmiaceae</taxon>
        <taxon>Austropuccinia</taxon>
    </lineage>
</organism>
<comment type="cofactor">
    <cofactor evidence="1">
        <name>Mg(2+)</name>
        <dbReference type="ChEBI" id="CHEBI:18420"/>
    </cofactor>
</comment>
<keyword evidence="1" id="KW-0547">Nucleotide-binding</keyword>
<protein>
    <recommendedName>
        <fullName evidence="1">ATP-dependent DNA helicase</fullName>
        <ecNumber evidence="1">5.6.2.3</ecNumber>
    </recommendedName>
</protein>
<dbReference type="PANTHER" id="PTHR10492:SF57">
    <property type="entry name" value="ATP-DEPENDENT DNA HELICASE"/>
    <property type="match status" value="1"/>
</dbReference>
<keyword evidence="1" id="KW-0233">DNA recombination</keyword>
<dbReference type="InterPro" id="IPR010285">
    <property type="entry name" value="DNA_helicase_pif1-like_DEAD"/>
</dbReference>
<accession>A0A9Q3PNT7</accession>
<keyword evidence="1" id="KW-0347">Helicase</keyword>
<dbReference type="PANTHER" id="PTHR10492">
    <property type="match status" value="1"/>
</dbReference>
<evidence type="ECO:0000313" key="4">
    <source>
        <dbReference type="Proteomes" id="UP000765509"/>
    </source>
</evidence>
<evidence type="ECO:0000313" key="3">
    <source>
        <dbReference type="EMBL" id="MBW0567172.1"/>
    </source>
</evidence>
<dbReference type="GO" id="GO:0016787">
    <property type="term" value="F:hydrolase activity"/>
    <property type="evidence" value="ECO:0007669"/>
    <property type="project" value="UniProtKB-KW"/>
</dbReference>
<keyword evidence="4" id="KW-1185">Reference proteome</keyword>
<keyword evidence="1" id="KW-0378">Hydrolase</keyword>